<organism evidence="2 3">
    <name type="scientific">Gymnopus androsaceus JB14</name>
    <dbReference type="NCBI Taxonomy" id="1447944"/>
    <lineage>
        <taxon>Eukaryota</taxon>
        <taxon>Fungi</taxon>
        <taxon>Dikarya</taxon>
        <taxon>Basidiomycota</taxon>
        <taxon>Agaricomycotina</taxon>
        <taxon>Agaricomycetes</taxon>
        <taxon>Agaricomycetidae</taxon>
        <taxon>Agaricales</taxon>
        <taxon>Marasmiineae</taxon>
        <taxon>Omphalotaceae</taxon>
        <taxon>Gymnopus</taxon>
    </lineage>
</organism>
<feature type="compositionally biased region" description="Low complexity" evidence="1">
    <location>
        <begin position="370"/>
        <end position="381"/>
    </location>
</feature>
<evidence type="ECO:0000313" key="3">
    <source>
        <dbReference type="Proteomes" id="UP000799118"/>
    </source>
</evidence>
<dbReference type="Proteomes" id="UP000799118">
    <property type="component" value="Unassembled WGS sequence"/>
</dbReference>
<keyword evidence="3" id="KW-1185">Reference proteome</keyword>
<accession>A0A6A4HQZ4</accession>
<proteinExistence type="predicted"/>
<protein>
    <recommendedName>
        <fullName evidence="4">IMD domain-containing protein</fullName>
    </recommendedName>
</protein>
<sequence>MATSAPLPPLAERLDIHKSCKSFETLLSVFNDYCEAAGAVVTLQKKMAKALRETAGMKVTGEIAANTLGASATIFEALSEIDSKFAKLVDKEYDGLSSDVKKWFKKLAKEEKAHDERIAIANAKIKQAGQIYEKKSKKSARDASEEHARYINLISAMGPEISQEKYNHSLQVTQRHTTTIYNLAASVSRVADAEWLRSCENVRRFGPTIGKLSEWRAFCEGGWTGPIPQDLRDIDVLPPPSPVEPDPPMSRRPDYDDENEPQTLSAATGKETMTLNNIQPAADLAAEASQPTVESQEKQIQPFPSPTLTQAQIKYQSRQNQSAQPVPPSSFEPPRKFTDNDNTGSVRSLSQFPAPPTHFPLPPPLAQRQTSGSSSSGTPSTNLNNHWDLRRSLTMSRVNSTPSKPVSAEKPVLSHVDVQSKLVSSDDGSPEPKSSDPTQDKPSISPAASPTVSSSAHSLRSFPKGDYLADEHGVNSSKGSPKEEVTRANSNSSVVAAMRSRYSYTSGSASPPPKDIPRLPLSVNDLATRYQPQSDRDQSFPSLSAKANSPEEDDRRRHQQRLNQLAEMEIKGKERELRLREQEIELRSQELEREKAYLLSRNEANYTREPNGLESPRNPQPVLRPRERQLSFQQPTKVAAHRADNYATRPISQYSASTTHLVPPQSSSPYERGGSDDGSESGARARRDSSNTSSASISNHAPYCGCENCSAAKYKLTSSSPVASPLRSGVKDKPKGWMRRLSMPIVAGNPFLDSSKRNNSKDSSSGLMSLDSKKNGSTTGLGMGVRNNTVMEDGRFGAMSGRRSYDAGGISNRSMTNLGLKR</sequence>
<feature type="region of interest" description="Disordered" evidence="1">
    <location>
        <begin position="587"/>
        <end position="698"/>
    </location>
</feature>
<feature type="region of interest" description="Disordered" evidence="1">
    <location>
        <begin position="749"/>
        <end position="787"/>
    </location>
</feature>
<dbReference type="EMBL" id="ML769459">
    <property type="protein sequence ID" value="KAE9400170.1"/>
    <property type="molecule type" value="Genomic_DNA"/>
</dbReference>
<evidence type="ECO:0000256" key="1">
    <source>
        <dbReference type="SAM" id="MobiDB-lite"/>
    </source>
</evidence>
<feature type="compositionally biased region" description="Polar residues" evidence="1">
    <location>
        <begin position="306"/>
        <end position="324"/>
    </location>
</feature>
<feature type="compositionally biased region" description="Polar residues" evidence="1">
    <location>
        <begin position="811"/>
        <end position="822"/>
    </location>
</feature>
<gene>
    <name evidence="2" type="ORF">BT96DRAFT_919580</name>
</gene>
<feature type="region of interest" description="Disordered" evidence="1">
    <location>
        <begin position="229"/>
        <end position="270"/>
    </location>
</feature>
<name>A0A6A4HQZ4_9AGAR</name>
<feature type="compositionally biased region" description="Polar residues" evidence="1">
    <location>
        <begin position="393"/>
        <end position="404"/>
    </location>
</feature>
<dbReference type="AlphaFoldDB" id="A0A6A4HQZ4"/>
<feature type="compositionally biased region" description="Polar residues" evidence="1">
    <location>
        <begin position="775"/>
        <end position="787"/>
    </location>
</feature>
<feature type="compositionally biased region" description="Polar residues" evidence="1">
    <location>
        <begin position="340"/>
        <end position="351"/>
    </location>
</feature>
<feature type="compositionally biased region" description="Polar residues" evidence="1">
    <location>
        <begin position="650"/>
        <end position="669"/>
    </location>
</feature>
<feature type="compositionally biased region" description="Pro residues" evidence="1">
    <location>
        <begin position="353"/>
        <end position="365"/>
    </location>
</feature>
<feature type="compositionally biased region" description="Basic and acidic residues" evidence="1">
    <location>
        <begin position="587"/>
        <end position="596"/>
    </location>
</feature>
<evidence type="ECO:0000313" key="2">
    <source>
        <dbReference type="EMBL" id="KAE9400170.1"/>
    </source>
</evidence>
<feature type="compositionally biased region" description="Low complexity" evidence="1">
    <location>
        <begin position="442"/>
        <end position="458"/>
    </location>
</feature>
<dbReference type="OrthoDB" id="2450055at2759"/>
<evidence type="ECO:0008006" key="4">
    <source>
        <dbReference type="Google" id="ProtNLM"/>
    </source>
</evidence>
<feature type="region of interest" description="Disordered" evidence="1">
    <location>
        <begin position="801"/>
        <end position="822"/>
    </location>
</feature>
<feature type="compositionally biased region" description="Polar residues" evidence="1">
    <location>
        <begin position="261"/>
        <end position="270"/>
    </location>
</feature>
<feature type="region of interest" description="Disordered" evidence="1">
    <location>
        <begin position="285"/>
        <end position="561"/>
    </location>
</feature>
<feature type="compositionally biased region" description="Pro residues" evidence="1">
    <location>
        <begin position="237"/>
        <end position="248"/>
    </location>
</feature>
<reference evidence="2" key="1">
    <citation type="journal article" date="2019" name="Environ. Microbiol.">
        <title>Fungal ecological strategies reflected in gene transcription - a case study of two litter decomposers.</title>
        <authorList>
            <person name="Barbi F."/>
            <person name="Kohler A."/>
            <person name="Barry K."/>
            <person name="Baskaran P."/>
            <person name="Daum C."/>
            <person name="Fauchery L."/>
            <person name="Ihrmark K."/>
            <person name="Kuo A."/>
            <person name="LaButti K."/>
            <person name="Lipzen A."/>
            <person name="Morin E."/>
            <person name="Grigoriev I.V."/>
            <person name="Henrissat B."/>
            <person name="Lindahl B."/>
            <person name="Martin F."/>
        </authorList>
    </citation>
    <scope>NUCLEOTIDE SEQUENCE</scope>
    <source>
        <strain evidence="2">JB14</strain>
    </source>
</reference>